<dbReference type="EMBL" id="JAPESX010000678">
    <property type="protein sequence ID" value="KAJ8120178.1"/>
    <property type="molecule type" value="Genomic_DNA"/>
</dbReference>
<proteinExistence type="predicted"/>
<protein>
    <submittedName>
        <fullName evidence="1">Uncharacterized protein</fullName>
    </submittedName>
</protein>
<reference evidence="1" key="1">
    <citation type="submission" date="2022-11" db="EMBL/GenBank/DDBJ databases">
        <title>Genome Sequence of Nemania bipapillata.</title>
        <authorList>
            <person name="Buettner E."/>
        </authorList>
    </citation>
    <scope>NUCLEOTIDE SEQUENCE</scope>
    <source>
        <strain evidence="1">CP14</strain>
    </source>
</reference>
<gene>
    <name evidence="1" type="ORF">ONZ43_g3051</name>
</gene>
<organism evidence="1 2">
    <name type="scientific">Nemania bipapillata</name>
    <dbReference type="NCBI Taxonomy" id="110536"/>
    <lineage>
        <taxon>Eukaryota</taxon>
        <taxon>Fungi</taxon>
        <taxon>Dikarya</taxon>
        <taxon>Ascomycota</taxon>
        <taxon>Pezizomycotina</taxon>
        <taxon>Sordariomycetes</taxon>
        <taxon>Xylariomycetidae</taxon>
        <taxon>Xylariales</taxon>
        <taxon>Xylariaceae</taxon>
        <taxon>Nemania</taxon>
    </lineage>
</organism>
<sequence length="724" mass="81002">MADKEATVYILDLGSSMADCHNGRIESDLDWSMRYVWDKISTTVAASRKTWNVAVVGVKTDETDNPLEGQEGGCEGYENISVLQELGPMTMRSLEALRHRVKPSNTQAGDCISAIVLAIEMIEKFTKKLKYNRKIILVTDGEAPIDSSDIEDISEQIRRCGIQLTVLGVDFDDAEFGFKEEDKSSIKGKNEKILRDLVEKCDGLYGTMAEAISELETPRVKSVKPYKTYEGLLTLGDPNIHQDAMSINVERYFKTHKATVPPASRVVIKTGSDGGPSGTGDEMQGVEPTPSFSAVKDARTYKISDPEAPGGKQDVDRDELAKGYEYGRTAVHISESDYNITKIETTKSFSIVGFIYQEKYEPFLNMGETCMTIAQKFNDAAALRLSSLIHSLHELESYAVARIVTKDGKEPALVLLAPHIEPDFECLYDVPLPFAEDVRSYPFPPLGKVITVQGNTITGNHRNLPSQELQDAMDDYVDAMDISSWEKDDEGNHTMEYAPVEDLFSPPLHRINQVVRHRATYPSQPVPPTPAILLKYANPPEDLVAKVKSDLEDLIDKASVKRVPLKAKGRKDKGDRPKPISGLDIDALLKQPENKRAKISPDKAISEFKQKVEFADDPADIEDAVKQMGVIVRDMVTKSFGDQDYDRAIEHIGVMRDTTIDYEYPDLFNSFMRDFKTRLLSGEMDGNRRELWWKIKYAKLGLIDSNASEHSKVTMEEAAEFLKK</sequence>
<evidence type="ECO:0000313" key="2">
    <source>
        <dbReference type="Proteomes" id="UP001153334"/>
    </source>
</evidence>
<keyword evidence="2" id="KW-1185">Reference proteome</keyword>
<name>A0ACC2IYY1_9PEZI</name>
<evidence type="ECO:0000313" key="1">
    <source>
        <dbReference type="EMBL" id="KAJ8120178.1"/>
    </source>
</evidence>
<dbReference type="Proteomes" id="UP001153334">
    <property type="component" value="Unassembled WGS sequence"/>
</dbReference>
<comment type="caution">
    <text evidence="1">The sequence shown here is derived from an EMBL/GenBank/DDBJ whole genome shotgun (WGS) entry which is preliminary data.</text>
</comment>
<accession>A0ACC2IYY1</accession>